<dbReference type="PANTHER" id="PTHR15441">
    <property type="entry name" value="RIBONUCLEASE P PROTEIN SUBUNIT P14"/>
    <property type="match status" value="1"/>
</dbReference>
<dbReference type="AlphaFoldDB" id="A0A5C3LPP2"/>
<dbReference type="GO" id="GO:0005730">
    <property type="term" value="C:nucleolus"/>
    <property type="evidence" value="ECO:0007669"/>
    <property type="project" value="TreeGrafter"/>
</dbReference>
<dbReference type="Pfam" id="PF01900">
    <property type="entry name" value="RNase_P_Rpp14"/>
    <property type="match status" value="1"/>
</dbReference>
<evidence type="ECO:0000313" key="4">
    <source>
        <dbReference type="Proteomes" id="UP000308652"/>
    </source>
</evidence>
<evidence type="ECO:0000256" key="1">
    <source>
        <dbReference type="ARBA" id="ARBA00010800"/>
    </source>
</evidence>
<organism evidence="3 4">
    <name type="scientific">Crucibulum laeve</name>
    <dbReference type="NCBI Taxonomy" id="68775"/>
    <lineage>
        <taxon>Eukaryota</taxon>
        <taxon>Fungi</taxon>
        <taxon>Dikarya</taxon>
        <taxon>Basidiomycota</taxon>
        <taxon>Agaricomycotina</taxon>
        <taxon>Agaricomycetes</taxon>
        <taxon>Agaricomycetidae</taxon>
        <taxon>Agaricales</taxon>
        <taxon>Agaricineae</taxon>
        <taxon>Nidulariaceae</taxon>
        <taxon>Crucibulum</taxon>
    </lineage>
</organism>
<dbReference type="PANTHER" id="PTHR15441:SF2">
    <property type="entry name" value="RIBONUCLEASE P_MRP PROTEIN SUBUNIT POP5"/>
    <property type="match status" value="1"/>
</dbReference>
<dbReference type="InterPro" id="IPR002759">
    <property type="entry name" value="Pop5/Rpp14/Rnp2-like"/>
</dbReference>
<keyword evidence="2" id="KW-0819">tRNA processing</keyword>
<dbReference type="GO" id="GO:0030681">
    <property type="term" value="C:multimeric ribonuclease P complex"/>
    <property type="evidence" value="ECO:0007669"/>
    <property type="project" value="TreeGrafter"/>
</dbReference>
<dbReference type="Proteomes" id="UP000308652">
    <property type="component" value="Unassembled WGS sequence"/>
</dbReference>
<dbReference type="SUPFAM" id="SSF160350">
    <property type="entry name" value="Rnp2-like"/>
    <property type="match status" value="1"/>
</dbReference>
<dbReference type="InterPro" id="IPR038085">
    <property type="entry name" value="Rnp2-like_sf"/>
</dbReference>
<proteinExistence type="inferred from homology"/>
<dbReference type="GO" id="GO:0001682">
    <property type="term" value="P:tRNA 5'-leader removal"/>
    <property type="evidence" value="ECO:0007669"/>
    <property type="project" value="InterPro"/>
</dbReference>
<keyword evidence="4" id="KW-1185">Reference proteome</keyword>
<comment type="similarity">
    <text evidence="1">Belongs to the eukaryotic/archaeal RNase P protein component 2 family.</text>
</comment>
<accession>A0A5C3LPP2</accession>
<evidence type="ECO:0000256" key="2">
    <source>
        <dbReference type="ARBA" id="ARBA00022694"/>
    </source>
</evidence>
<protein>
    <submittedName>
        <fullName evidence="3">Uncharacterized protein</fullName>
    </submittedName>
</protein>
<dbReference type="GO" id="GO:0000172">
    <property type="term" value="C:ribonuclease MRP complex"/>
    <property type="evidence" value="ECO:0007669"/>
    <property type="project" value="TreeGrafter"/>
</dbReference>
<gene>
    <name evidence="3" type="ORF">BDQ12DRAFT_726795</name>
</gene>
<reference evidence="3 4" key="1">
    <citation type="journal article" date="2019" name="Nat. Ecol. Evol.">
        <title>Megaphylogeny resolves global patterns of mushroom evolution.</title>
        <authorList>
            <person name="Varga T."/>
            <person name="Krizsan K."/>
            <person name="Foldi C."/>
            <person name="Dima B."/>
            <person name="Sanchez-Garcia M."/>
            <person name="Sanchez-Ramirez S."/>
            <person name="Szollosi G.J."/>
            <person name="Szarkandi J.G."/>
            <person name="Papp V."/>
            <person name="Albert L."/>
            <person name="Andreopoulos W."/>
            <person name="Angelini C."/>
            <person name="Antonin V."/>
            <person name="Barry K.W."/>
            <person name="Bougher N.L."/>
            <person name="Buchanan P."/>
            <person name="Buyck B."/>
            <person name="Bense V."/>
            <person name="Catcheside P."/>
            <person name="Chovatia M."/>
            <person name="Cooper J."/>
            <person name="Damon W."/>
            <person name="Desjardin D."/>
            <person name="Finy P."/>
            <person name="Geml J."/>
            <person name="Haridas S."/>
            <person name="Hughes K."/>
            <person name="Justo A."/>
            <person name="Karasinski D."/>
            <person name="Kautmanova I."/>
            <person name="Kiss B."/>
            <person name="Kocsube S."/>
            <person name="Kotiranta H."/>
            <person name="LaButti K.M."/>
            <person name="Lechner B.E."/>
            <person name="Liimatainen K."/>
            <person name="Lipzen A."/>
            <person name="Lukacs Z."/>
            <person name="Mihaltcheva S."/>
            <person name="Morgado L.N."/>
            <person name="Niskanen T."/>
            <person name="Noordeloos M.E."/>
            <person name="Ohm R.A."/>
            <person name="Ortiz-Santana B."/>
            <person name="Ovrebo C."/>
            <person name="Racz N."/>
            <person name="Riley R."/>
            <person name="Savchenko A."/>
            <person name="Shiryaev A."/>
            <person name="Soop K."/>
            <person name="Spirin V."/>
            <person name="Szebenyi C."/>
            <person name="Tomsovsky M."/>
            <person name="Tulloss R.E."/>
            <person name="Uehling J."/>
            <person name="Grigoriev I.V."/>
            <person name="Vagvolgyi C."/>
            <person name="Papp T."/>
            <person name="Martin F.M."/>
            <person name="Miettinen O."/>
            <person name="Hibbett D.S."/>
            <person name="Nagy L.G."/>
        </authorList>
    </citation>
    <scope>NUCLEOTIDE SEQUENCE [LARGE SCALE GENOMIC DNA]</scope>
    <source>
        <strain evidence="3 4">CBS 166.37</strain>
    </source>
</reference>
<sequence length="157" mass="17599">MVRFKNRWLLVEFIPISQTNTPIKPGSSQLDGKIIWNALKQSVLSNFGDTGWGAVGLSLTVKYYSPMTNVCIIRVAREHHKIAWGALTMLTVIDGLRYIPNVVHLSGTIKHAQLAAIAHNREVVARYRTLAKTPAAYQDSYDTYLETSTQEIEALQD</sequence>
<dbReference type="OrthoDB" id="24745at2759"/>
<dbReference type="Gene3D" id="3.30.70.3250">
    <property type="entry name" value="Ribonuclease P, Pop5 subunit"/>
    <property type="match status" value="1"/>
</dbReference>
<name>A0A5C3LPP2_9AGAR</name>
<dbReference type="STRING" id="68775.A0A5C3LPP2"/>
<evidence type="ECO:0000313" key="3">
    <source>
        <dbReference type="EMBL" id="TFK34567.1"/>
    </source>
</evidence>
<dbReference type="GO" id="GO:0033204">
    <property type="term" value="F:ribonuclease P RNA binding"/>
    <property type="evidence" value="ECO:0007669"/>
    <property type="project" value="TreeGrafter"/>
</dbReference>
<dbReference type="EMBL" id="ML213630">
    <property type="protein sequence ID" value="TFK34567.1"/>
    <property type="molecule type" value="Genomic_DNA"/>
</dbReference>